<keyword evidence="1" id="KW-0521">NADP</keyword>
<dbReference type="PANTHER" id="PTHR48106:SF8">
    <property type="entry name" value="OS02G0805600 PROTEIN"/>
    <property type="match status" value="1"/>
</dbReference>
<evidence type="ECO:0000256" key="1">
    <source>
        <dbReference type="ARBA" id="ARBA00022857"/>
    </source>
</evidence>
<dbReference type="RefSeq" id="WP_188413521.1">
    <property type="nucleotide sequence ID" value="NZ_BMDO01000001.1"/>
</dbReference>
<evidence type="ECO:0000256" key="2">
    <source>
        <dbReference type="ARBA" id="ARBA00023002"/>
    </source>
</evidence>
<dbReference type="InterPro" id="IPR013154">
    <property type="entry name" value="ADH-like_N"/>
</dbReference>
<sequence>MKAVVISKPGAPDVLQLTDRPQPVPLSHEVLIKVSAAGINRPDVFQRKGNYPPPKGAPQDIPGLEVAGTIEAVGDNVTQWKPGDRVCALVIGGGYAEYCTAPEGSCLRVPKNLTMVEAASIPETFFTVWSNVFDRGHLKPGESLLVHGGSSGIGVTAIQMAKALGSTVYVTAGSDDKCRFCEQLGAAKAINYKQQNFAEAIHQVTEGKGVDVILDMIGGDYTPLNLQALANEGRLVMINSMNGKDVQVDLSVVMRKRLNITGSMLRSRDVEFKAAIAKQLKEHIWPLLADGQIKPVVHQVFAASAAAQAHELMESSEHIGKIVLEF</sequence>
<dbReference type="Proteomes" id="UP000662074">
    <property type="component" value="Unassembled WGS sequence"/>
</dbReference>
<dbReference type="InterPro" id="IPR014189">
    <property type="entry name" value="Quinone_OxRdtase_PIG3"/>
</dbReference>
<dbReference type="PANTHER" id="PTHR48106">
    <property type="entry name" value="QUINONE OXIDOREDUCTASE PIG3-RELATED"/>
    <property type="match status" value="1"/>
</dbReference>
<feature type="domain" description="Enoyl reductase (ER)" evidence="3">
    <location>
        <begin position="10"/>
        <end position="324"/>
    </location>
</feature>
<reference evidence="4" key="2">
    <citation type="submission" date="2020-09" db="EMBL/GenBank/DDBJ databases">
        <authorList>
            <person name="Sun Q."/>
            <person name="Sedlacek I."/>
        </authorList>
    </citation>
    <scope>NUCLEOTIDE SEQUENCE</scope>
    <source>
        <strain evidence="4">CCM 8711</strain>
    </source>
</reference>
<evidence type="ECO:0000259" key="3">
    <source>
        <dbReference type="SMART" id="SM00829"/>
    </source>
</evidence>
<name>A0A917J584_9SPHI</name>
<organism evidence="4 5">
    <name type="scientific">Mucilaginibacter galii</name>
    <dbReference type="NCBI Taxonomy" id="2005073"/>
    <lineage>
        <taxon>Bacteria</taxon>
        <taxon>Pseudomonadati</taxon>
        <taxon>Bacteroidota</taxon>
        <taxon>Sphingobacteriia</taxon>
        <taxon>Sphingobacteriales</taxon>
        <taxon>Sphingobacteriaceae</taxon>
        <taxon>Mucilaginibacter</taxon>
    </lineage>
</organism>
<dbReference type="Gene3D" id="3.40.50.720">
    <property type="entry name" value="NAD(P)-binding Rossmann-like Domain"/>
    <property type="match status" value="1"/>
</dbReference>
<protein>
    <submittedName>
        <fullName evidence="4">Oxidoreductase</fullName>
    </submittedName>
</protein>
<keyword evidence="2" id="KW-0560">Oxidoreductase</keyword>
<dbReference type="InterPro" id="IPR011032">
    <property type="entry name" value="GroES-like_sf"/>
</dbReference>
<dbReference type="Pfam" id="PF00107">
    <property type="entry name" value="ADH_zinc_N"/>
    <property type="match status" value="1"/>
</dbReference>
<proteinExistence type="predicted"/>
<accession>A0A917J584</accession>
<dbReference type="EMBL" id="BMDO01000001">
    <property type="protein sequence ID" value="GGI49313.1"/>
    <property type="molecule type" value="Genomic_DNA"/>
</dbReference>
<dbReference type="GO" id="GO:0070402">
    <property type="term" value="F:NADPH binding"/>
    <property type="evidence" value="ECO:0007669"/>
    <property type="project" value="TreeGrafter"/>
</dbReference>
<dbReference type="SUPFAM" id="SSF51735">
    <property type="entry name" value="NAD(P)-binding Rossmann-fold domains"/>
    <property type="match status" value="1"/>
</dbReference>
<dbReference type="CDD" id="cd05276">
    <property type="entry name" value="p53_inducible_oxidoreductase"/>
    <property type="match status" value="1"/>
</dbReference>
<keyword evidence="5" id="KW-1185">Reference proteome</keyword>
<gene>
    <name evidence="4" type="ORF">GCM10011425_05250</name>
</gene>
<dbReference type="SMART" id="SM00829">
    <property type="entry name" value="PKS_ER"/>
    <property type="match status" value="1"/>
</dbReference>
<dbReference type="SUPFAM" id="SSF50129">
    <property type="entry name" value="GroES-like"/>
    <property type="match status" value="1"/>
</dbReference>
<reference evidence="4" key="1">
    <citation type="journal article" date="2014" name="Int. J. Syst. Evol. Microbiol.">
        <title>Complete genome sequence of Corynebacterium casei LMG S-19264T (=DSM 44701T), isolated from a smear-ripened cheese.</title>
        <authorList>
            <consortium name="US DOE Joint Genome Institute (JGI-PGF)"/>
            <person name="Walter F."/>
            <person name="Albersmeier A."/>
            <person name="Kalinowski J."/>
            <person name="Ruckert C."/>
        </authorList>
    </citation>
    <scope>NUCLEOTIDE SEQUENCE</scope>
    <source>
        <strain evidence="4">CCM 8711</strain>
    </source>
</reference>
<comment type="caution">
    <text evidence="4">The sequence shown here is derived from an EMBL/GenBank/DDBJ whole genome shotgun (WGS) entry which is preliminary data.</text>
</comment>
<evidence type="ECO:0000313" key="4">
    <source>
        <dbReference type="EMBL" id="GGI49313.1"/>
    </source>
</evidence>
<evidence type="ECO:0000313" key="5">
    <source>
        <dbReference type="Proteomes" id="UP000662074"/>
    </source>
</evidence>
<dbReference type="NCBIfam" id="TIGR02824">
    <property type="entry name" value="quinone_pig3"/>
    <property type="match status" value="1"/>
</dbReference>
<dbReference type="InterPro" id="IPR036291">
    <property type="entry name" value="NAD(P)-bd_dom_sf"/>
</dbReference>
<dbReference type="InterPro" id="IPR013149">
    <property type="entry name" value="ADH-like_C"/>
</dbReference>
<dbReference type="GO" id="GO:0016651">
    <property type="term" value="F:oxidoreductase activity, acting on NAD(P)H"/>
    <property type="evidence" value="ECO:0007669"/>
    <property type="project" value="TreeGrafter"/>
</dbReference>
<dbReference type="AlphaFoldDB" id="A0A917J584"/>
<dbReference type="InterPro" id="IPR020843">
    <property type="entry name" value="ER"/>
</dbReference>
<dbReference type="Pfam" id="PF08240">
    <property type="entry name" value="ADH_N"/>
    <property type="match status" value="1"/>
</dbReference>
<dbReference type="Gene3D" id="3.90.180.10">
    <property type="entry name" value="Medium-chain alcohol dehydrogenases, catalytic domain"/>
    <property type="match status" value="1"/>
</dbReference>